<organism evidence="2 3">
    <name type="scientific">Ornithinibacillus xuwenensis</name>
    <dbReference type="NCBI Taxonomy" id="3144668"/>
    <lineage>
        <taxon>Bacteria</taxon>
        <taxon>Bacillati</taxon>
        <taxon>Bacillota</taxon>
        <taxon>Bacilli</taxon>
        <taxon>Bacillales</taxon>
        <taxon>Bacillaceae</taxon>
        <taxon>Ornithinibacillus</taxon>
    </lineage>
</organism>
<proteinExistence type="predicted"/>
<keyword evidence="3" id="KW-1185">Reference proteome</keyword>
<gene>
    <name evidence="2" type="ORF">ABC228_18570</name>
</gene>
<protein>
    <recommendedName>
        <fullName evidence="4">DUF4367 domain-containing protein</fullName>
    </recommendedName>
</protein>
<evidence type="ECO:0000313" key="3">
    <source>
        <dbReference type="Proteomes" id="UP001444625"/>
    </source>
</evidence>
<keyword evidence="1" id="KW-1133">Transmembrane helix</keyword>
<name>A0ABU9XLP2_9BACI</name>
<evidence type="ECO:0008006" key="4">
    <source>
        <dbReference type="Google" id="ProtNLM"/>
    </source>
</evidence>
<keyword evidence="1" id="KW-0812">Transmembrane</keyword>
<dbReference type="RefSeq" id="WP_345826678.1">
    <property type="nucleotide sequence ID" value="NZ_JBDIML010000011.1"/>
</dbReference>
<feature type="transmembrane region" description="Helical" evidence="1">
    <location>
        <begin position="6"/>
        <end position="24"/>
    </location>
</feature>
<dbReference type="Proteomes" id="UP001444625">
    <property type="component" value="Unassembled WGS sequence"/>
</dbReference>
<sequence length="171" mass="19307">MPKSTYSVVAVLFVFIIVISVFTYKSEDTIIQQAKETAENTFLHEDIPAENYQGEHLSFYLPGHMEVTEVDANNAILKNGDQTLIVFVNTLENNLSKLNFNEAQTEEAVLLESFENDEKFGYIRLLPTKDDKDVYEIQVGVGGVKITTYTEKTKVIEDTENLMQTALSIAK</sequence>
<accession>A0ABU9XLP2</accession>
<reference evidence="2 3" key="1">
    <citation type="submission" date="2024-05" db="EMBL/GenBank/DDBJ databases">
        <authorList>
            <person name="Haq I."/>
            <person name="Ullah Z."/>
            <person name="Ahmad R."/>
            <person name="Li M."/>
            <person name="Tong Y."/>
        </authorList>
    </citation>
    <scope>NUCLEOTIDE SEQUENCE [LARGE SCALE GENOMIC DNA]</scope>
    <source>
        <strain evidence="2 3">16A2E</strain>
    </source>
</reference>
<evidence type="ECO:0000256" key="1">
    <source>
        <dbReference type="SAM" id="Phobius"/>
    </source>
</evidence>
<evidence type="ECO:0000313" key="2">
    <source>
        <dbReference type="EMBL" id="MEN2769183.1"/>
    </source>
</evidence>
<keyword evidence="1" id="KW-0472">Membrane</keyword>
<comment type="caution">
    <text evidence="2">The sequence shown here is derived from an EMBL/GenBank/DDBJ whole genome shotgun (WGS) entry which is preliminary data.</text>
</comment>
<dbReference type="EMBL" id="JBDIML010000011">
    <property type="protein sequence ID" value="MEN2769183.1"/>
    <property type="molecule type" value="Genomic_DNA"/>
</dbReference>